<evidence type="ECO:0000313" key="1">
    <source>
        <dbReference type="EMBL" id="KOC61848.1"/>
    </source>
</evidence>
<proteinExistence type="predicted"/>
<evidence type="ECO:0008006" key="3">
    <source>
        <dbReference type="Google" id="ProtNLM"/>
    </source>
</evidence>
<keyword evidence="2" id="KW-1185">Reference proteome</keyword>
<dbReference type="Proteomes" id="UP000053825">
    <property type="component" value="Unassembled WGS sequence"/>
</dbReference>
<evidence type="ECO:0000313" key="2">
    <source>
        <dbReference type="Proteomes" id="UP000053825"/>
    </source>
</evidence>
<feature type="non-terminal residue" evidence="1">
    <location>
        <position position="1"/>
    </location>
</feature>
<accession>A0A0L7QT85</accession>
<protein>
    <recommendedName>
        <fullName evidence="3">DUF5641 domain-containing protein</fullName>
    </recommendedName>
</protein>
<name>A0A0L7QT85_9HYME</name>
<dbReference type="AlphaFoldDB" id="A0A0L7QT85"/>
<reference evidence="1 2" key="1">
    <citation type="submission" date="2015-07" db="EMBL/GenBank/DDBJ databases">
        <title>The genome of Habropoda laboriosa.</title>
        <authorList>
            <person name="Pan H."/>
            <person name="Kapheim K."/>
        </authorList>
    </citation>
    <scope>NUCLEOTIDE SEQUENCE [LARGE SCALE GENOMIC DNA]</scope>
    <source>
        <strain evidence="1">0110345459</strain>
    </source>
</reference>
<sequence length="83" mass="10168">RAKEFVAQIPVENRRLFNKKRIAAKQYQEDDLVTIRYTLNFYSKYFWPYEITEVLRNDVPREIRKQHSRSVEGNNLHRLRNVT</sequence>
<dbReference type="EMBL" id="KQ414751">
    <property type="protein sequence ID" value="KOC61848.1"/>
    <property type="molecule type" value="Genomic_DNA"/>
</dbReference>
<gene>
    <name evidence="1" type="ORF">WH47_05575</name>
</gene>
<organism evidence="1 2">
    <name type="scientific">Habropoda laboriosa</name>
    <dbReference type="NCBI Taxonomy" id="597456"/>
    <lineage>
        <taxon>Eukaryota</taxon>
        <taxon>Metazoa</taxon>
        <taxon>Ecdysozoa</taxon>
        <taxon>Arthropoda</taxon>
        <taxon>Hexapoda</taxon>
        <taxon>Insecta</taxon>
        <taxon>Pterygota</taxon>
        <taxon>Neoptera</taxon>
        <taxon>Endopterygota</taxon>
        <taxon>Hymenoptera</taxon>
        <taxon>Apocrita</taxon>
        <taxon>Aculeata</taxon>
        <taxon>Apoidea</taxon>
        <taxon>Anthophila</taxon>
        <taxon>Apidae</taxon>
        <taxon>Habropoda</taxon>
    </lineage>
</organism>